<organism evidence="1 2">
    <name type="scientific">Mucilaginibacter corticis</name>
    <dbReference type="NCBI Taxonomy" id="2597670"/>
    <lineage>
        <taxon>Bacteria</taxon>
        <taxon>Pseudomonadati</taxon>
        <taxon>Bacteroidota</taxon>
        <taxon>Sphingobacteriia</taxon>
        <taxon>Sphingobacteriales</taxon>
        <taxon>Sphingobacteriaceae</taxon>
        <taxon>Mucilaginibacter</taxon>
    </lineage>
</organism>
<keyword evidence="2" id="KW-1185">Reference proteome</keyword>
<name>A0A556M9G9_9SPHI</name>
<dbReference type="OrthoDB" id="1491458at2"/>
<dbReference type="AlphaFoldDB" id="A0A556M9G9"/>
<comment type="caution">
    <text evidence="1">The sequence shown here is derived from an EMBL/GenBank/DDBJ whole genome shotgun (WGS) entry which is preliminary data.</text>
</comment>
<sequence length="154" mass="18513">MASDYPYYLLKPQFFYSHKKSYQREALTYIDQHYQPGDAVYVYWNNLSGYRLYKLMYNFKYNAIEGTDQRLKSKDYADYYHNLSPDFNKFKKAKRVWLVYNTEFITDIGDMIDSPAWYYRVSPDARLVQELSKTYQPSLQFSGTDVTVQLLELK</sequence>
<protein>
    <submittedName>
        <fullName evidence="1">Uncharacterized protein</fullName>
    </submittedName>
</protein>
<gene>
    <name evidence="1" type="ORF">FO440_22115</name>
</gene>
<dbReference type="EMBL" id="VLPK01000006">
    <property type="protein sequence ID" value="TSJ36528.1"/>
    <property type="molecule type" value="Genomic_DNA"/>
</dbReference>
<dbReference type="RefSeq" id="WP_144250495.1">
    <property type="nucleotide sequence ID" value="NZ_VLPK01000006.1"/>
</dbReference>
<reference evidence="1 2" key="1">
    <citation type="submission" date="2019-07" db="EMBL/GenBank/DDBJ databases">
        <authorList>
            <person name="Huq M.A."/>
        </authorList>
    </citation>
    <scope>NUCLEOTIDE SEQUENCE [LARGE SCALE GENOMIC DNA]</scope>
    <source>
        <strain evidence="1 2">MAH-19</strain>
    </source>
</reference>
<evidence type="ECO:0000313" key="2">
    <source>
        <dbReference type="Proteomes" id="UP000318733"/>
    </source>
</evidence>
<proteinExistence type="predicted"/>
<evidence type="ECO:0000313" key="1">
    <source>
        <dbReference type="EMBL" id="TSJ36528.1"/>
    </source>
</evidence>
<accession>A0A556M9G9</accession>
<dbReference type="Proteomes" id="UP000318733">
    <property type="component" value="Unassembled WGS sequence"/>
</dbReference>